<proteinExistence type="predicted"/>
<evidence type="ECO:0000259" key="1">
    <source>
        <dbReference type="Pfam" id="PF16289"/>
    </source>
</evidence>
<dbReference type="Proteomes" id="UP000500843">
    <property type="component" value="Chromosome 2"/>
</dbReference>
<sequence length="368" mass="42887">MKVVLDTNIIFSDFHLNGAKIKDLCESAKSIGATIYIPAVVIDESINKYCEKIQDCKTKIDKVFSDFERLTDKKVNLSQKSIDVITKEKEEYAKFFNAQIRRLNINIIPYPSTSHKDLVSRDLARKRPFQESGKGYRDALIWESLLTICTKPNDLFDMPQVVFINKNHKDFCLEGDLHPDLREDLSKLNINEDHVEVVEDIDVFIKKFAKPKQKILQKIKDAFQSYGSYADINIIHETEQRLDKFLLYRQFDYENSPFRQEFENPSVVEIGKPEIKLDEVRQISENEVVIEYTVNVECTFDVFLFKADAMCMDEEELPQVWDNDWNKHYMAASDTATINLKIFLIVDNSFTKVLSDDIEIIDNADYQN</sequence>
<dbReference type="EMBL" id="CP054011">
    <property type="protein sequence ID" value="QKH89106.1"/>
    <property type="molecule type" value="Genomic_DNA"/>
</dbReference>
<evidence type="ECO:0000313" key="2">
    <source>
        <dbReference type="EMBL" id="QKH89106.1"/>
    </source>
</evidence>
<name>A0A7D4GJ08_9BACT</name>
<evidence type="ECO:0000313" key="3">
    <source>
        <dbReference type="Proteomes" id="UP000500843"/>
    </source>
</evidence>
<protein>
    <submittedName>
        <fullName evidence="2">DUF4935 domain-containing protein</fullName>
    </submittedName>
</protein>
<reference evidence="2 3" key="1">
    <citation type="submission" date="2020-05" db="EMBL/GenBank/DDBJ databases">
        <title>FDA dAtabase for Regulatory Grade micrObial Sequences (FDA-ARGOS): Supporting development and validation of Infectious Disease Dx tests.</title>
        <authorList>
            <person name="Moreno J."/>
            <person name="Tallon L."/>
            <person name="Sadzewicz L."/>
            <person name="Zhao X."/>
            <person name="Vavikolanu K."/>
            <person name="Mehta A."/>
            <person name="Aluvathingal J."/>
            <person name="Nadendla S."/>
            <person name="Myers T."/>
            <person name="Yan Y."/>
            <person name="Sichtig H."/>
        </authorList>
    </citation>
    <scope>NUCLEOTIDE SEQUENCE [LARGE SCALE GENOMIC DNA]</scope>
    <source>
        <strain evidence="2 3">FDAARGOS_760</strain>
    </source>
</reference>
<feature type="domain" description="DUF4935" evidence="1">
    <location>
        <begin position="3"/>
        <end position="171"/>
    </location>
</feature>
<dbReference type="AlphaFoldDB" id="A0A7D4GJ08"/>
<dbReference type="RefSeq" id="WP_004360063.1">
    <property type="nucleotide sequence ID" value="NZ_CP054011.1"/>
</dbReference>
<accession>A0A7D4GJ08</accession>
<gene>
    <name evidence="2" type="ORF">FIU21_09180</name>
</gene>
<dbReference type="Pfam" id="PF16289">
    <property type="entry name" value="PIN_12"/>
    <property type="match status" value="1"/>
</dbReference>
<dbReference type="InterPro" id="IPR032557">
    <property type="entry name" value="DUF4935"/>
</dbReference>
<organism evidence="2 3">
    <name type="scientific">Prevotella melaninogenica</name>
    <dbReference type="NCBI Taxonomy" id="28132"/>
    <lineage>
        <taxon>Bacteria</taxon>
        <taxon>Pseudomonadati</taxon>
        <taxon>Bacteroidota</taxon>
        <taxon>Bacteroidia</taxon>
        <taxon>Bacteroidales</taxon>
        <taxon>Prevotellaceae</taxon>
        <taxon>Prevotella</taxon>
    </lineage>
</organism>